<feature type="domain" description="EF-hand" evidence="3">
    <location>
        <begin position="222"/>
        <end position="257"/>
    </location>
</feature>
<name>A0ABD3G5J6_9STRA</name>
<feature type="compositionally biased region" description="Basic and acidic residues" evidence="2">
    <location>
        <begin position="25"/>
        <end position="37"/>
    </location>
</feature>
<protein>
    <recommendedName>
        <fullName evidence="3">EF-hand domain-containing protein</fullName>
    </recommendedName>
</protein>
<reference evidence="4 5" key="1">
    <citation type="submission" date="2024-09" db="EMBL/GenBank/DDBJ databases">
        <title>Genome sequencing and assembly of Phytophthora oleae, isolate VK10A, causative agent of rot of olive drupes.</title>
        <authorList>
            <person name="Conti Taguali S."/>
            <person name="Riolo M."/>
            <person name="La Spada F."/>
            <person name="Cacciola S.O."/>
            <person name="Dionisio G."/>
        </authorList>
    </citation>
    <scope>NUCLEOTIDE SEQUENCE [LARGE SCALE GENOMIC DNA]</scope>
    <source>
        <strain evidence="4 5">VK10A</strain>
    </source>
</reference>
<evidence type="ECO:0000259" key="3">
    <source>
        <dbReference type="PROSITE" id="PS50222"/>
    </source>
</evidence>
<proteinExistence type="predicted"/>
<dbReference type="Proteomes" id="UP001632037">
    <property type="component" value="Unassembled WGS sequence"/>
</dbReference>
<keyword evidence="1" id="KW-0106">Calcium</keyword>
<dbReference type="SUPFAM" id="SSF47473">
    <property type="entry name" value="EF-hand"/>
    <property type="match status" value="1"/>
</dbReference>
<accession>A0ABD3G5J6</accession>
<dbReference type="EMBL" id="JBIMZQ010000001">
    <property type="protein sequence ID" value="KAL3674228.1"/>
    <property type="molecule type" value="Genomic_DNA"/>
</dbReference>
<comment type="caution">
    <text evidence="4">The sequence shown here is derived from an EMBL/GenBank/DDBJ whole genome shotgun (WGS) entry which is preliminary data.</text>
</comment>
<gene>
    <name evidence="4" type="ORF">V7S43_000186</name>
</gene>
<evidence type="ECO:0000313" key="5">
    <source>
        <dbReference type="Proteomes" id="UP001632037"/>
    </source>
</evidence>
<dbReference type="PROSITE" id="PS50222">
    <property type="entry name" value="EF_HAND_2"/>
    <property type="match status" value="1"/>
</dbReference>
<feature type="region of interest" description="Disordered" evidence="2">
    <location>
        <begin position="1"/>
        <end position="88"/>
    </location>
</feature>
<dbReference type="InterPro" id="IPR002048">
    <property type="entry name" value="EF_hand_dom"/>
</dbReference>
<sequence length="425" mass="48357">MPGTIKAREDVKPDSARSKTQASETSKDPKGRDESSKARKKKRKKKKPSTAVNSNDVEKQKPPKPRSETATNHDVEVRSDVLTKTSQRKVQVKQRSFVSLLNTGSSTVAVGGNEGEISAPAVDETGLAKGDFGVLLETKRAEQLCLSLGLQNRNLEGMFRAFKREEQLGTGEITTGEFFTMLREQPRQLTMGLFEEVGLDRNLRRMRFDDFVICVATVATWSKSELLHYAFKQFDVDESGVMDGRELRAFCEGLKNDSSFYFAKNVDMAREKLVNRDYQRRYHESSDRNIEANTLVDLEDLAKGSTDFQVAFYPLLQLQQNVRACALGEHFWARVAQRRHDVEVIVHYMRLHKGELPSFSILNRIIAYLMPFSQANAQLVIHKLAILKFAEEERIWQEQAHAEAEKLALERIQEDAHPSPEPPKR</sequence>
<feature type="compositionally biased region" description="Basic and acidic residues" evidence="2">
    <location>
        <begin position="1"/>
        <end position="17"/>
    </location>
</feature>
<organism evidence="4 5">
    <name type="scientific">Phytophthora oleae</name>
    <dbReference type="NCBI Taxonomy" id="2107226"/>
    <lineage>
        <taxon>Eukaryota</taxon>
        <taxon>Sar</taxon>
        <taxon>Stramenopiles</taxon>
        <taxon>Oomycota</taxon>
        <taxon>Peronosporomycetes</taxon>
        <taxon>Peronosporales</taxon>
        <taxon>Peronosporaceae</taxon>
        <taxon>Phytophthora</taxon>
    </lineage>
</organism>
<evidence type="ECO:0000313" key="4">
    <source>
        <dbReference type="EMBL" id="KAL3674228.1"/>
    </source>
</evidence>
<feature type="compositionally biased region" description="Basic and acidic residues" evidence="2">
    <location>
        <begin position="56"/>
        <end position="81"/>
    </location>
</feature>
<evidence type="ECO:0000256" key="1">
    <source>
        <dbReference type="ARBA" id="ARBA00022837"/>
    </source>
</evidence>
<dbReference type="InterPro" id="IPR011992">
    <property type="entry name" value="EF-hand-dom_pair"/>
</dbReference>
<keyword evidence="5" id="KW-1185">Reference proteome</keyword>
<feature type="compositionally biased region" description="Basic residues" evidence="2">
    <location>
        <begin position="38"/>
        <end position="48"/>
    </location>
</feature>
<dbReference type="InterPro" id="IPR018247">
    <property type="entry name" value="EF_Hand_1_Ca_BS"/>
</dbReference>
<dbReference type="Gene3D" id="1.10.238.10">
    <property type="entry name" value="EF-hand"/>
    <property type="match status" value="1"/>
</dbReference>
<dbReference type="AlphaFoldDB" id="A0ABD3G5J6"/>
<evidence type="ECO:0000256" key="2">
    <source>
        <dbReference type="SAM" id="MobiDB-lite"/>
    </source>
</evidence>
<dbReference type="PROSITE" id="PS00018">
    <property type="entry name" value="EF_HAND_1"/>
    <property type="match status" value="1"/>
</dbReference>